<feature type="transmembrane region" description="Helical" evidence="1">
    <location>
        <begin position="173"/>
        <end position="198"/>
    </location>
</feature>
<organism evidence="2">
    <name type="scientific">uncultured Pleomorphomonas sp</name>
    <dbReference type="NCBI Taxonomy" id="442121"/>
    <lineage>
        <taxon>Bacteria</taxon>
        <taxon>Pseudomonadati</taxon>
        <taxon>Pseudomonadota</taxon>
        <taxon>Alphaproteobacteria</taxon>
        <taxon>Hyphomicrobiales</taxon>
        <taxon>Pleomorphomonadaceae</taxon>
        <taxon>Pleomorphomonas</taxon>
        <taxon>environmental samples</taxon>
    </lineage>
</organism>
<evidence type="ECO:0000313" key="2">
    <source>
        <dbReference type="EMBL" id="SCM78415.1"/>
    </source>
</evidence>
<keyword evidence="1" id="KW-1133">Transmembrane helix</keyword>
<keyword evidence="1" id="KW-0472">Membrane</keyword>
<dbReference type="AlphaFoldDB" id="A0A212LLH8"/>
<evidence type="ECO:0000256" key="1">
    <source>
        <dbReference type="SAM" id="Phobius"/>
    </source>
</evidence>
<protein>
    <submittedName>
        <fullName evidence="2">Uncharacterized protein</fullName>
    </submittedName>
</protein>
<accession>A0A212LLH8</accession>
<proteinExistence type="predicted"/>
<sequence>MAGGEAGDNQIGEGKVRRLSDAVRRVRIAESERADAYADLHDGDRARLTLLAEELQSVFAELPADDPYFICEVAGSTPPRLWIDPTTHVVMARDRRSYRFLKDTRLGRLTLHESADLDAAADAVTDYIAERVVERERSLESDALVEKLRSVALDRRETAGEPAAGRTGDRGSALVWALIVFLAGFAVGALGLVAYAWFMVPG</sequence>
<reference evidence="2" key="1">
    <citation type="submission" date="2016-08" db="EMBL/GenBank/DDBJ databases">
        <authorList>
            <person name="Seilhamer J.J."/>
        </authorList>
    </citation>
    <scope>NUCLEOTIDE SEQUENCE</scope>
    <source>
        <strain evidence="2">86</strain>
    </source>
</reference>
<keyword evidence="1" id="KW-0812">Transmembrane</keyword>
<name>A0A212LLH8_9HYPH</name>
<gene>
    <name evidence="2" type="ORF">KL86PLE_70158</name>
</gene>
<dbReference type="EMBL" id="FMJD01000011">
    <property type="protein sequence ID" value="SCM78415.1"/>
    <property type="molecule type" value="Genomic_DNA"/>
</dbReference>
<dbReference type="RefSeq" id="WP_100080515.1">
    <property type="nucleotide sequence ID" value="NZ_LT608334.1"/>
</dbReference>